<sequence length="71" mass="8145">MVPSSGPRWGRAKVDDEVQEKFGLLFAEPNFECEREICLLRAARICHGPGLLHVKSRSEYLAYDFIKFTSE</sequence>
<accession>A0A3Q9KE84</accession>
<dbReference type="Proteomes" id="UP000275579">
    <property type="component" value="Chromosome"/>
</dbReference>
<evidence type="ECO:0000313" key="1">
    <source>
        <dbReference type="EMBL" id="AZS75053.1"/>
    </source>
</evidence>
<dbReference type="EMBL" id="CP029042">
    <property type="protein sequence ID" value="AZS75053.1"/>
    <property type="molecule type" value="Genomic_DNA"/>
</dbReference>
<organism evidence="1 2">
    <name type="scientific">Streptomyces lydicus</name>
    <dbReference type="NCBI Taxonomy" id="47763"/>
    <lineage>
        <taxon>Bacteria</taxon>
        <taxon>Bacillati</taxon>
        <taxon>Actinomycetota</taxon>
        <taxon>Actinomycetes</taxon>
        <taxon>Kitasatosporales</taxon>
        <taxon>Streptomycetaceae</taxon>
        <taxon>Streptomyces</taxon>
    </lineage>
</organism>
<dbReference type="AlphaFoldDB" id="A0A3Q9KE84"/>
<proteinExistence type="predicted"/>
<protein>
    <submittedName>
        <fullName evidence="1">Uncharacterized protein</fullName>
    </submittedName>
</protein>
<name>A0A3Q9KE84_9ACTN</name>
<gene>
    <name evidence="1" type="ORF">DDE74_32755</name>
</gene>
<reference evidence="1 2" key="1">
    <citation type="submission" date="2018-04" db="EMBL/GenBank/DDBJ databases">
        <title>Complete genome sequences of Streptomyces lydicus strain WYEC and characterization of antagonistic properties of biological control agents.</title>
        <authorList>
            <person name="Mariita R.M."/>
            <person name="Sello J.K."/>
        </authorList>
    </citation>
    <scope>NUCLEOTIDE SEQUENCE [LARGE SCALE GENOMIC DNA]</scope>
    <source>
        <strain evidence="1 2">WYEC 108</strain>
    </source>
</reference>
<evidence type="ECO:0000313" key="2">
    <source>
        <dbReference type="Proteomes" id="UP000275579"/>
    </source>
</evidence>